<keyword evidence="5" id="KW-0560">Oxidoreductase</keyword>
<comment type="caution">
    <text evidence="7">The sequence shown here is derived from an EMBL/GenBank/DDBJ whole genome shotgun (WGS) entry which is preliminary data.</text>
</comment>
<dbReference type="InterPro" id="IPR050416">
    <property type="entry name" value="FAD-linked_Oxidoreductase"/>
</dbReference>
<evidence type="ECO:0000256" key="1">
    <source>
        <dbReference type="ARBA" id="ARBA00001974"/>
    </source>
</evidence>
<dbReference type="Gene3D" id="3.30.465.10">
    <property type="match status" value="1"/>
</dbReference>
<accession>A0A9W9IPE9</accession>
<dbReference type="OrthoDB" id="9996127at2759"/>
<reference evidence="7" key="2">
    <citation type="journal article" date="2023" name="IMA Fungus">
        <title>Comparative genomic study of the Penicillium genus elucidates a diverse pangenome and 15 lateral gene transfer events.</title>
        <authorList>
            <person name="Petersen C."/>
            <person name="Sorensen T."/>
            <person name="Nielsen M.R."/>
            <person name="Sondergaard T.E."/>
            <person name="Sorensen J.L."/>
            <person name="Fitzpatrick D.A."/>
            <person name="Frisvad J.C."/>
            <person name="Nielsen K.L."/>
        </authorList>
    </citation>
    <scope>NUCLEOTIDE SEQUENCE</scope>
    <source>
        <strain evidence="7">IBT 21917</strain>
    </source>
</reference>
<sequence>MDVLAAVAAWGLTSACQYQPLLPWLNRICPLDAVNFHALEGTLSPSAKIYFPGSAEYAQLTTRWSTLEEPRVDVVVVPGTEDDVSHTVTFANTENIPFLAYNGGHGATTTLGKMDHGIAISLSQLNSIKITDNGETATVGGGVMSNDVVDKLWAHGKLTGKLIYLGPGLGGGHGWLQGHYGLISDQFVSMNVVLADGTLTQLDANSDLWWAMKGAGHNFGIVTSVKTKIYDVRHRDWAIETFVFGGDKVEDVYEAANKYILRHGRQPVDVINWSYWLNDPQIDPGNVSACSLKLARLRFSPLASQPVILFFIIQEGSHHVDPMYTTPFHNLGPLAVQMNPGTYLDLAAWTGIAKSSPPCQKSGNANPRFPMYLDSYDVMAQTTAYAMFADATRGVSVFNNSIFMFEGYSTHGVKSIASDSSAFAFRDQNILAAPLISYAPVSSERGVQAAELGNRLRQALLESNGDRSLAAYVNYAYGNEALADLFGHDERRLTRLRELKGKYDPLGRFGFFAPIPRPGA</sequence>
<evidence type="ECO:0000256" key="5">
    <source>
        <dbReference type="ARBA" id="ARBA00023002"/>
    </source>
</evidence>
<keyword evidence="8" id="KW-1185">Reference proteome</keyword>
<organism evidence="7 8">
    <name type="scientific">Penicillium capsulatum</name>
    <dbReference type="NCBI Taxonomy" id="69766"/>
    <lineage>
        <taxon>Eukaryota</taxon>
        <taxon>Fungi</taxon>
        <taxon>Dikarya</taxon>
        <taxon>Ascomycota</taxon>
        <taxon>Pezizomycotina</taxon>
        <taxon>Eurotiomycetes</taxon>
        <taxon>Eurotiomycetidae</taxon>
        <taxon>Eurotiales</taxon>
        <taxon>Aspergillaceae</taxon>
        <taxon>Penicillium</taxon>
    </lineage>
</organism>
<dbReference type="EMBL" id="JAPQKO010000002">
    <property type="protein sequence ID" value="KAJ5180966.1"/>
    <property type="molecule type" value="Genomic_DNA"/>
</dbReference>
<dbReference type="InterPro" id="IPR006094">
    <property type="entry name" value="Oxid_FAD_bind_N"/>
</dbReference>
<dbReference type="AlphaFoldDB" id="A0A9W9IPE9"/>
<evidence type="ECO:0000313" key="7">
    <source>
        <dbReference type="EMBL" id="KAJ5180966.1"/>
    </source>
</evidence>
<dbReference type="PROSITE" id="PS51387">
    <property type="entry name" value="FAD_PCMH"/>
    <property type="match status" value="1"/>
</dbReference>
<comment type="similarity">
    <text evidence="2">Belongs to the oxygen-dependent FAD-linked oxidoreductase family.</text>
</comment>
<dbReference type="SUPFAM" id="SSF56176">
    <property type="entry name" value="FAD-binding/transporter-associated domain-like"/>
    <property type="match status" value="1"/>
</dbReference>
<dbReference type="GO" id="GO:0071949">
    <property type="term" value="F:FAD binding"/>
    <property type="evidence" value="ECO:0007669"/>
    <property type="project" value="InterPro"/>
</dbReference>
<protein>
    <recommendedName>
        <fullName evidence="6">FAD-binding PCMH-type domain-containing protein</fullName>
    </recommendedName>
</protein>
<evidence type="ECO:0000256" key="2">
    <source>
        <dbReference type="ARBA" id="ARBA00005466"/>
    </source>
</evidence>
<dbReference type="InterPro" id="IPR016169">
    <property type="entry name" value="FAD-bd_PCMH_sub2"/>
</dbReference>
<comment type="cofactor">
    <cofactor evidence="1">
        <name>FAD</name>
        <dbReference type="ChEBI" id="CHEBI:57692"/>
    </cofactor>
</comment>
<keyword evidence="4" id="KW-0274">FAD</keyword>
<dbReference type="PANTHER" id="PTHR42973:SF9">
    <property type="entry name" value="FAD-BINDING PCMH-TYPE DOMAIN-CONTAINING PROTEIN-RELATED"/>
    <property type="match status" value="1"/>
</dbReference>
<dbReference type="Proteomes" id="UP001146351">
    <property type="component" value="Unassembled WGS sequence"/>
</dbReference>
<name>A0A9W9IPE9_9EURO</name>
<gene>
    <name evidence="7" type="ORF">N7492_004176</name>
</gene>
<dbReference type="InterPro" id="IPR016166">
    <property type="entry name" value="FAD-bd_PCMH"/>
</dbReference>
<evidence type="ECO:0000313" key="8">
    <source>
        <dbReference type="Proteomes" id="UP001146351"/>
    </source>
</evidence>
<dbReference type="InterPro" id="IPR036318">
    <property type="entry name" value="FAD-bd_PCMH-like_sf"/>
</dbReference>
<evidence type="ECO:0000256" key="4">
    <source>
        <dbReference type="ARBA" id="ARBA00022827"/>
    </source>
</evidence>
<evidence type="ECO:0000256" key="3">
    <source>
        <dbReference type="ARBA" id="ARBA00022630"/>
    </source>
</evidence>
<proteinExistence type="inferred from homology"/>
<reference evidence="7" key="1">
    <citation type="submission" date="2022-11" db="EMBL/GenBank/DDBJ databases">
        <authorList>
            <person name="Petersen C."/>
        </authorList>
    </citation>
    <scope>NUCLEOTIDE SEQUENCE</scope>
    <source>
        <strain evidence="7">IBT 21917</strain>
    </source>
</reference>
<evidence type="ECO:0000259" key="6">
    <source>
        <dbReference type="PROSITE" id="PS51387"/>
    </source>
</evidence>
<dbReference type="GO" id="GO:0016491">
    <property type="term" value="F:oxidoreductase activity"/>
    <property type="evidence" value="ECO:0007669"/>
    <property type="project" value="UniProtKB-KW"/>
</dbReference>
<keyword evidence="3" id="KW-0285">Flavoprotein</keyword>
<dbReference type="PANTHER" id="PTHR42973">
    <property type="entry name" value="BINDING OXIDOREDUCTASE, PUTATIVE (AFU_ORTHOLOGUE AFUA_1G17690)-RELATED"/>
    <property type="match status" value="1"/>
</dbReference>
<dbReference type="Pfam" id="PF01565">
    <property type="entry name" value="FAD_binding_4"/>
    <property type="match status" value="1"/>
</dbReference>
<feature type="domain" description="FAD-binding PCMH-type" evidence="6">
    <location>
        <begin position="67"/>
        <end position="232"/>
    </location>
</feature>
<dbReference type="Gene3D" id="3.40.462.20">
    <property type="match status" value="1"/>
</dbReference>